<comment type="caution">
    <text evidence="1">The sequence shown here is derived from an EMBL/GenBank/DDBJ whole genome shotgun (WGS) entry which is preliminary data.</text>
</comment>
<organism evidence="1 2">
    <name type="scientific">Trichinella patagoniensis</name>
    <dbReference type="NCBI Taxonomy" id="990121"/>
    <lineage>
        <taxon>Eukaryota</taxon>
        <taxon>Metazoa</taxon>
        <taxon>Ecdysozoa</taxon>
        <taxon>Nematoda</taxon>
        <taxon>Enoplea</taxon>
        <taxon>Dorylaimia</taxon>
        <taxon>Trichinellida</taxon>
        <taxon>Trichinellidae</taxon>
        <taxon>Trichinella</taxon>
    </lineage>
</organism>
<dbReference type="AlphaFoldDB" id="A0A0V0Z8T2"/>
<proteinExistence type="predicted"/>
<reference evidence="1 2" key="1">
    <citation type="submission" date="2015-01" db="EMBL/GenBank/DDBJ databases">
        <title>Evolution of Trichinella species and genotypes.</title>
        <authorList>
            <person name="Korhonen P.K."/>
            <person name="Edoardo P."/>
            <person name="Giuseppe L.R."/>
            <person name="Gasser R.B."/>
        </authorList>
    </citation>
    <scope>NUCLEOTIDE SEQUENCE [LARGE SCALE GENOMIC DNA]</scope>
    <source>
        <strain evidence="1">ISS2496</strain>
    </source>
</reference>
<name>A0A0V0Z8T2_9BILA</name>
<evidence type="ECO:0000313" key="1">
    <source>
        <dbReference type="EMBL" id="KRY08879.1"/>
    </source>
</evidence>
<protein>
    <submittedName>
        <fullName evidence="1">Uncharacterized protein</fullName>
    </submittedName>
</protein>
<evidence type="ECO:0000313" key="2">
    <source>
        <dbReference type="Proteomes" id="UP000054783"/>
    </source>
</evidence>
<keyword evidence="2" id="KW-1185">Reference proteome</keyword>
<sequence>MHNAYIEKHTLRMARIHLKTSVLVTLLLPVSELMLHRFSLESNVKRDEAFSQFLINKLMLNMPLRLKIAVRLFYTAYARFSIQRVNQLSMVRYRFQNCLSKWTFPGQRNMKECGKRFNRS</sequence>
<dbReference type="EMBL" id="JYDQ01000305">
    <property type="protein sequence ID" value="KRY08879.1"/>
    <property type="molecule type" value="Genomic_DNA"/>
</dbReference>
<gene>
    <name evidence="1" type="ORF">T12_14356</name>
</gene>
<dbReference type="Proteomes" id="UP000054783">
    <property type="component" value="Unassembled WGS sequence"/>
</dbReference>
<accession>A0A0V0Z8T2</accession>